<keyword evidence="1" id="KW-1133">Transmembrane helix</keyword>
<evidence type="ECO:0000313" key="2">
    <source>
        <dbReference type="EMBL" id="KMZ63599.1"/>
    </source>
</evidence>
<organism evidence="2 3">
    <name type="scientific">Zostera marina</name>
    <name type="common">Eelgrass</name>
    <dbReference type="NCBI Taxonomy" id="29655"/>
    <lineage>
        <taxon>Eukaryota</taxon>
        <taxon>Viridiplantae</taxon>
        <taxon>Streptophyta</taxon>
        <taxon>Embryophyta</taxon>
        <taxon>Tracheophyta</taxon>
        <taxon>Spermatophyta</taxon>
        <taxon>Magnoliopsida</taxon>
        <taxon>Liliopsida</taxon>
        <taxon>Zosteraceae</taxon>
        <taxon>Zostera</taxon>
    </lineage>
</organism>
<keyword evidence="1" id="KW-0472">Membrane</keyword>
<evidence type="ECO:0000256" key="1">
    <source>
        <dbReference type="SAM" id="Phobius"/>
    </source>
</evidence>
<proteinExistence type="predicted"/>
<accession>A0A0K9P3Q4</accession>
<keyword evidence="3" id="KW-1185">Reference proteome</keyword>
<gene>
    <name evidence="2" type="ORF">ZOSMA_3G00800</name>
</gene>
<dbReference type="Proteomes" id="UP000036987">
    <property type="component" value="Unassembled WGS sequence"/>
</dbReference>
<feature type="transmembrane region" description="Helical" evidence="1">
    <location>
        <begin position="15"/>
        <end position="36"/>
    </location>
</feature>
<evidence type="ECO:0000313" key="3">
    <source>
        <dbReference type="Proteomes" id="UP000036987"/>
    </source>
</evidence>
<dbReference type="AlphaFoldDB" id="A0A0K9P3Q4"/>
<comment type="caution">
    <text evidence="2">The sequence shown here is derived from an EMBL/GenBank/DDBJ whole genome shotgun (WGS) entry which is preliminary data.</text>
</comment>
<name>A0A0K9P3Q4_ZOSMR</name>
<protein>
    <submittedName>
        <fullName evidence="2">Uncharacterized protein</fullName>
    </submittedName>
</protein>
<reference evidence="3" key="1">
    <citation type="journal article" date="2016" name="Nature">
        <title>The genome of the seagrass Zostera marina reveals angiosperm adaptation to the sea.</title>
        <authorList>
            <person name="Olsen J.L."/>
            <person name="Rouze P."/>
            <person name="Verhelst B."/>
            <person name="Lin Y.-C."/>
            <person name="Bayer T."/>
            <person name="Collen J."/>
            <person name="Dattolo E."/>
            <person name="De Paoli E."/>
            <person name="Dittami S."/>
            <person name="Maumus F."/>
            <person name="Michel G."/>
            <person name="Kersting A."/>
            <person name="Lauritano C."/>
            <person name="Lohaus R."/>
            <person name="Toepel M."/>
            <person name="Tonon T."/>
            <person name="Vanneste K."/>
            <person name="Amirebrahimi M."/>
            <person name="Brakel J."/>
            <person name="Bostroem C."/>
            <person name="Chovatia M."/>
            <person name="Grimwood J."/>
            <person name="Jenkins J.W."/>
            <person name="Jueterbock A."/>
            <person name="Mraz A."/>
            <person name="Stam W.T."/>
            <person name="Tice H."/>
            <person name="Bornberg-Bauer E."/>
            <person name="Green P.J."/>
            <person name="Pearson G.A."/>
            <person name="Procaccini G."/>
            <person name="Duarte C.M."/>
            <person name="Schmutz J."/>
            <person name="Reusch T.B.H."/>
            <person name="Van de Peer Y."/>
        </authorList>
    </citation>
    <scope>NUCLEOTIDE SEQUENCE [LARGE SCALE GENOMIC DNA]</scope>
    <source>
        <strain evidence="3">cv. Finnish</strain>
    </source>
</reference>
<sequence>MSITLPYIPIPNLLIFPQITFASTPFTPSAFFVIALGQNLFRRTASSCSVDAALRTITLIIGRTSGLRMFPKAFS</sequence>
<keyword evidence="1" id="KW-0812">Transmembrane</keyword>
<dbReference type="EMBL" id="LFYR01001213">
    <property type="protein sequence ID" value="KMZ63599.1"/>
    <property type="molecule type" value="Genomic_DNA"/>
</dbReference>